<feature type="domain" description="Homeobox" evidence="12">
    <location>
        <begin position="61"/>
        <end position="121"/>
    </location>
</feature>
<dbReference type="InterPro" id="IPR042160">
    <property type="entry name" value="HD-Zip_IV"/>
</dbReference>
<sequence length="704" mass="77016">MERGRSAQGNAHLMALLHGVGSSRGSVGNGQSSNSQTTEFLGRNEAGSELSLGNNRTTTTATRRKGLNRLTKEQIEILDSFFSVCGHPDHGQKKLLSRATGLSVHQVKFWFQNKRTQVKNVCGKEENYRLKVENELLREENRRLKLVQRTRVCTGIHDSSSAQDQIVAEMERLKEQSEWLQQEISRLYQRAPSTNLTIPLGSSAENVLAMQHDTDMIAELAKNAMHTLIISAETQVALWLPVPGGSFEILNKMCYDQALGGGNAADSMVLKTEATRSDGVILLDATTILEYLMDADNYRTFFPGVLSGAVTDRIFVWPTSEGYNGVIQLMTIEMPPPSPLVPGRRCTFLRYCNVLQEGAVVVVDVSLDDGNGFPRCLKMPSGILIQSIKPNTCKISVIEHVRVDDTGVHELYQPCLNGLLFGARRWIASMARQSARMRDVYLTKPTLRVSLKGRRTLLKLADDLLTSYASGIAAALSDSWIVVSGAGTENNIKIAYKKTAGEGRNDAIISASASLLLPLPMKRTFDLLRDRSLRSKWDMLVNGGVVREEVPIARGVGSDDDVTVLHVKRGGVKERSMILQNRSYDASGAFIVYSTIGSQLMNKIMSPIELPEGTKLGLYPTGFSLVPDGEAAEDVTGVELGTAGGTLMTVAFQIPLKLDYDGSLCAPSVSSAINLMTETIAAVKMMLNENDDQTVILRNTPFAG</sequence>
<dbReference type="GO" id="GO:0000981">
    <property type="term" value="F:DNA-binding transcription factor activity, RNA polymerase II-specific"/>
    <property type="evidence" value="ECO:0007669"/>
    <property type="project" value="InterPro"/>
</dbReference>
<evidence type="ECO:0000259" key="13">
    <source>
        <dbReference type="PROSITE" id="PS50848"/>
    </source>
</evidence>
<evidence type="ECO:0000256" key="1">
    <source>
        <dbReference type="ARBA" id="ARBA00004123"/>
    </source>
</evidence>
<evidence type="ECO:0000256" key="6">
    <source>
        <dbReference type="ARBA" id="ARBA00023155"/>
    </source>
</evidence>
<dbReference type="PANTHER" id="PTHR45654:SF2">
    <property type="entry name" value="HOMEOBOX-LEUCINE ZIPPER PROTEIN TF1"/>
    <property type="match status" value="1"/>
</dbReference>
<comment type="subcellular location">
    <subcellularLocation>
        <location evidence="1 9 10">Nucleus</location>
    </subcellularLocation>
</comment>
<name>A0A8J5S4T1_ZIZPA</name>
<keyword evidence="8 9" id="KW-0539">Nucleus</keyword>
<accession>A0A8J5S4T1</accession>
<keyword evidence="3" id="KW-0805">Transcription regulation</keyword>
<dbReference type="InterPro" id="IPR002913">
    <property type="entry name" value="START_lipid-bd_dom"/>
</dbReference>
<feature type="domain" description="START" evidence="13">
    <location>
        <begin position="210"/>
        <end position="439"/>
    </location>
</feature>
<gene>
    <name evidence="14" type="ORF">GUJ93_ZPchr0001g32157</name>
</gene>
<comment type="caution">
    <text evidence="14">The sequence shown here is derived from an EMBL/GenBank/DDBJ whole genome shotgun (WGS) entry which is preliminary data.</text>
</comment>
<dbReference type="Proteomes" id="UP000729402">
    <property type="component" value="Unassembled WGS sequence"/>
</dbReference>
<evidence type="ECO:0000256" key="4">
    <source>
        <dbReference type="ARBA" id="ARBA00023054"/>
    </source>
</evidence>
<dbReference type="Pfam" id="PF00046">
    <property type="entry name" value="Homeodomain"/>
    <property type="match status" value="1"/>
</dbReference>
<reference evidence="14" key="2">
    <citation type="submission" date="2021-02" db="EMBL/GenBank/DDBJ databases">
        <authorList>
            <person name="Kimball J.A."/>
            <person name="Haas M.W."/>
            <person name="Macchietto M."/>
            <person name="Kono T."/>
            <person name="Duquette J."/>
            <person name="Shao M."/>
        </authorList>
    </citation>
    <scope>NUCLEOTIDE SEQUENCE</scope>
    <source>
        <tissue evidence="14">Fresh leaf tissue</tissue>
    </source>
</reference>
<dbReference type="AlphaFoldDB" id="A0A8J5S4T1"/>
<evidence type="ECO:0000256" key="5">
    <source>
        <dbReference type="ARBA" id="ARBA00023125"/>
    </source>
</evidence>
<evidence type="ECO:0000256" key="7">
    <source>
        <dbReference type="ARBA" id="ARBA00023163"/>
    </source>
</evidence>
<dbReference type="PANTHER" id="PTHR45654">
    <property type="entry name" value="HOMEOBOX-LEUCINE ZIPPER PROTEIN MERISTEM L1"/>
    <property type="match status" value="1"/>
</dbReference>
<evidence type="ECO:0000256" key="9">
    <source>
        <dbReference type="PROSITE-ProRule" id="PRU00108"/>
    </source>
</evidence>
<dbReference type="SMART" id="SM00389">
    <property type="entry name" value="HOX"/>
    <property type="match status" value="1"/>
</dbReference>
<dbReference type="Pfam" id="PF01852">
    <property type="entry name" value="START"/>
    <property type="match status" value="1"/>
</dbReference>
<evidence type="ECO:0000256" key="11">
    <source>
        <dbReference type="SAM" id="Coils"/>
    </source>
</evidence>
<comment type="similarity">
    <text evidence="2">Belongs to the HD-ZIP homeobox family. Class IV subfamily.</text>
</comment>
<dbReference type="PROSITE" id="PS00027">
    <property type="entry name" value="HOMEOBOX_1"/>
    <property type="match status" value="1"/>
</dbReference>
<organism evidence="14 15">
    <name type="scientific">Zizania palustris</name>
    <name type="common">Northern wild rice</name>
    <dbReference type="NCBI Taxonomy" id="103762"/>
    <lineage>
        <taxon>Eukaryota</taxon>
        <taxon>Viridiplantae</taxon>
        <taxon>Streptophyta</taxon>
        <taxon>Embryophyta</taxon>
        <taxon>Tracheophyta</taxon>
        <taxon>Spermatophyta</taxon>
        <taxon>Magnoliopsida</taxon>
        <taxon>Liliopsida</taxon>
        <taxon>Poales</taxon>
        <taxon>Poaceae</taxon>
        <taxon>BOP clade</taxon>
        <taxon>Oryzoideae</taxon>
        <taxon>Oryzeae</taxon>
        <taxon>Zizaniinae</taxon>
        <taxon>Zizania</taxon>
    </lineage>
</organism>
<keyword evidence="6 9" id="KW-0371">Homeobox</keyword>
<reference evidence="14" key="1">
    <citation type="journal article" date="2021" name="bioRxiv">
        <title>Whole Genome Assembly and Annotation of Northern Wild Rice, Zizania palustris L., Supports a Whole Genome Duplication in the Zizania Genus.</title>
        <authorList>
            <person name="Haas M."/>
            <person name="Kono T."/>
            <person name="Macchietto M."/>
            <person name="Millas R."/>
            <person name="McGilp L."/>
            <person name="Shao M."/>
            <person name="Duquette J."/>
            <person name="Hirsch C.N."/>
            <person name="Kimball J."/>
        </authorList>
    </citation>
    <scope>NUCLEOTIDE SEQUENCE</scope>
    <source>
        <tissue evidence="14">Fresh leaf tissue</tissue>
    </source>
</reference>
<feature type="coiled-coil region" evidence="11">
    <location>
        <begin position="163"/>
        <end position="190"/>
    </location>
</feature>
<dbReference type="SMART" id="SM00234">
    <property type="entry name" value="START"/>
    <property type="match status" value="1"/>
</dbReference>
<evidence type="ECO:0000259" key="12">
    <source>
        <dbReference type="PROSITE" id="PS50071"/>
    </source>
</evidence>
<dbReference type="PROSITE" id="PS50848">
    <property type="entry name" value="START"/>
    <property type="match status" value="1"/>
</dbReference>
<dbReference type="GO" id="GO:0005634">
    <property type="term" value="C:nucleus"/>
    <property type="evidence" value="ECO:0007669"/>
    <property type="project" value="UniProtKB-SubCell"/>
</dbReference>
<evidence type="ECO:0000256" key="8">
    <source>
        <dbReference type="ARBA" id="ARBA00023242"/>
    </source>
</evidence>
<dbReference type="InterPro" id="IPR017970">
    <property type="entry name" value="Homeobox_CS"/>
</dbReference>
<dbReference type="InterPro" id="IPR057993">
    <property type="entry name" value="HD-Zip_IV_C"/>
</dbReference>
<dbReference type="PROSITE" id="PS50071">
    <property type="entry name" value="HOMEOBOX_2"/>
    <property type="match status" value="1"/>
</dbReference>
<evidence type="ECO:0000313" key="15">
    <source>
        <dbReference type="Proteomes" id="UP000729402"/>
    </source>
</evidence>
<dbReference type="EMBL" id="JAAALK010000288">
    <property type="protein sequence ID" value="KAG8055135.1"/>
    <property type="molecule type" value="Genomic_DNA"/>
</dbReference>
<dbReference type="GO" id="GO:0008289">
    <property type="term" value="F:lipid binding"/>
    <property type="evidence" value="ECO:0007669"/>
    <property type="project" value="InterPro"/>
</dbReference>
<dbReference type="CDD" id="cd00086">
    <property type="entry name" value="homeodomain"/>
    <property type="match status" value="1"/>
</dbReference>
<keyword evidence="15" id="KW-1185">Reference proteome</keyword>
<evidence type="ECO:0000256" key="10">
    <source>
        <dbReference type="RuleBase" id="RU000682"/>
    </source>
</evidence>
<keyword evidence="7" id="KW-0804">Transcription</keyword>
<evidence type="ECO:0000256" key="3">
    <source>
        <dbReference type="ARBA" id="ARBA00023015"/>
    </source>
</evidence>
<dbReference type="GO" id="GO:0003677">
    <property type="term" value="F:DNA binding"/>
    <property type="evidence" value="ECO:0007669"/>
    <property type="project" value="UniProtKB-UniRule"/>
</dbReference>
<dbReference type="OrthoDB" id="6159439at2759"/>
<evidence type="ECO:0000313" key="14">
    <source>
        <dbReference type="EMBL" id="KAG8055135.1"/>
    </source>
</evidence>
<protein>
    <submittedName>
        <fullName evidence="14">Uncharacterized protein</fullName>
    </submittedName>
</protein>
<dbReference type="Pfam" id="PF25797">
    <property type="entry name" value="PDF2_C"/>
    <property type="match status" value="1"/>
</dbReference>
<keyword evidence="5 9" id="KW-0238">DNA-binding</keyword>
<proteinExistence type="inferred from homology"/>
<dbReference type="InterPro" id="IPR001356">
    <property type="entry name" value="HD"/>
</dbReference>
<keyword evidence="4 11" id="KW-0175">Coiled coil</keyword>
<feature type="DNA-binding region" description="Homeobox" evidence="9">
    <location>
        <begin position="63"/>
        <end position="122"/>
    </location>
</feature>
<evidence type="ECO:0000256" key="2">
    <source>
        <dbReference type="ARBA" id="ARBA00006789"/>
    </source>
</evidence>